<comment type="catalytic activity">
    <reaction evidence="9">
        <text>L-asparagine + H2O = L-aspartate + NH4(+)</text>
        <dbReference type="Rhea" id="RHEA:21016"/>
        <dbReference type="ChEBI" id="CHEBI:15377"/>
        <dbReference type="ChEBI" id="CHEBI:28938"/>
        <dbReference type="ChEBI" id="CHEBI:29991"/>
        <dbReference type="ChEBI" id="CHEBI:58048"/>
        <dbReference type="EC" id="3.5.1.1"/>
    </reaction>
</comment>
<dbReference type="InterPro" id="IPR027473">
    <property type="entry name" value="L-asparaginase_C"/>
</dbReference>
<keyword evidence="17" id="KW-1185">Reference proteome</keyword>
<dbReference type="Proteomes" id="UP001212411">
    <property type="component" value="Chromosome 1"/>
</dbReference>
<evidence type="ECO:0000313" key="17">
    <source>
        <dbReference type="Proteomes" id="UP001212411"/>
    </source>
</evidence>
<proteinExistence type="inferred from homology"/>
<dbReference type="KEGG" id="som:SOMG_00064"/>
<dbReference type="SMART" id="SM00870">
    <property type="entry name" value="Asparaginase"/>
    <property type="match status" value="1"/>
</dbReference>
<organism evidence="16 17">
    <name type="scientific">Schizosaccharomyces osmophilus</name>
    <dbReference type="NCBI Taxonomy" id="2545709"/>
    <lineage>
        <taxon>Eukaryota</taxon>
        <taxon>Fungi</taxon>
        <taxon>Dikarya</taxon>
        <taxon>Ascomycota</taxon>
        <taxon>Taphrinomycotina</taxon>
        <taxon>Schizosaccharomycetes</taxon>
        <taxon>Schizosaccharomycetales</taxon>
        <taxon>Schizosaccharomycetaceae</taxon>
        <taxon>Schizosaccharomyces</taxon>
    </lineage>
</organism>
<dbReference type="Pfam" id="PF17763">
    <property type="entry name" value="Asparaginase_C"/>
    <property type="match status" value="1"/>
</dbReference>
<dbReference type="EMBL" id="CP115611">
    <property type="protein sequence ID" value="WBW70787.1"/>
    <property type="molecule type" value="Genomic_DNA"/>
</dbReference>
<dbReference type="EC" id="3.5.1.1" evidence="3"/>
<dbReference type="FunFam" id="3.40.50.1170:FF:000001">
    <property type="entry name" value="L-asparaginase 2"/>
    <property type="match status" value="1"/>
</dbReference>
<dbReference type="Gene3D" id="3.40.50.40">
    <property type="match status" value="1"/>
</dbReference>
<dbReference type="RefSeq" id="XP_056035030.1">
    <property type="nucleotide sequence ID" value="XM_056178863.1"/>
</dbReference>
<evidence type="ECO:0000256" key="5">
    <source>
        <dbReference type="ARBA" id="ARBA00022525"/>
    </source>
</evidence>
<feature type="active site" description="O-isoaspartyl threonine intermediate" evidence="10">
    <location>
        <position position="49"/>
    </location>
</feature>
<sequence length="360" mass="38708">MWSSIIAFFFFSVSLCQPTLIYKRSYNTSDLVSFNASLPNVTIFAMGGTIAGSASSSSETADYTAGAVGVKALVEAVPAIKNVSNVRGIQVTSVGSENLTPTNVLNLTHLILNEVAKDDVHGVVVTHGTDSLEETAMFLDLTVNTTKPIVVVGSMRPSTAISADGPMNLLNAVSVAASDRSVGRGTMILLNDRIGSAFYTTKTNGNTLDTFKSYEAGFLGMIVDQRPHFYYTPATPVGKVQFDVKNTTVLPQVDILYGYQGLNPKLAKSAVDFGSKGLVLAGMGAASWTNPGNEVVDGLIRNHSIPVVYSHRTMDGYSDYSYNGIPAYFHNPQKARYMLMLAINAGYSIQNITDMFQLEF</sequence>
<keyword evidence="8" id="KW-0325">Glycoprotein</keyword>
<evidence type="ECO:0000256" key="13">
    <source>
        <dbReference type="SAM" id="SignalP"/>
    </source>
</evidence>
<dbReference type="CDD" id="cd08964">
    <property type="entry name" value="L-asparaginase_II"/>
    <property type="match status" value="1"/>
</dbReference>
<dbReference type="InterPro" id="IPR036152">
    <property type="entry name" value="Asp/glu_Ase-like_sf"/>
</dbReference>
<feature type="binding site" evidence="11">
    <location>
        <position position="96"/>
    </location>
    <ligand>
        <name>substrate</name>
    </ligand>
</feature>
<dbReference type="InterPro" id="IPR006034">
    <property type="entry name" value="Asparaginase/glutaminase-like"/>
</dbReference>
<dbReference type="PIRSF" id="PIRSF500176">
    <property type="entry name" value="L_ASNase"/>
    <property type="match status" value="1"/>
</dbReference>
<dbReference type="InterPro" id="IPR027474">
    <property type="entry name" value="L-asparaginase_N"/>
</dbReference>
<keyword evidence="6 13" id="KW-0732">Signal</keyword>
<feature type="chain" id="PRO_5042137548" description="asparaginase" evidence="13">
    <location>
        <begin position="17"/>
        <end position="360"/>
    </location>
</feature>
<evidence type="ECO:0000256" key="8">
    <source>
        <dbReference type="ARBA" id="ARBA00023180"/>
    </source>
</evidence>
<protein>
    <recommendedName>
        <fullName evidence="3">asparaginase</fullName>
        <ecNumber evidence="3">3.5.1.1</ecNumber>
    </recommendedName>
</protein>
<name>A0AAF0ATN7_9SCHI</name>
<dbReference type="PIRSF" id="PIRSF001220">
    <property type="entry name" value="L-ASNase_gatD"/>
    <property type="match status" value="1"/>
</dbReference>
<keyword evidence="5" id="KW-0964">Secreted</keyword>
<dbReference type="InterPro" id="IPR040919">
    <property type="entry name" value="Asparaginase_C"/>
</dbReference>
<evidence type="ECO:0000256" key="4">
    <source>
        <dbReference type="ARBA" id="ARBA00022512"/>
    </source>
</evidence>
<dbReference type="SUPFAM" id="SSF53774">
    <property type="entry name" value="Glutaminase/Asparaginase"/>
    <property type="match status" value="1"/>
</dbReference>
<dbReference type="GO" id="GO:0004067">
    <property type="term" value="F:asparaginase activity"/>
    <property type="evidence" value="ECO:0007669"/>
    <property type="project" value="UniProtKB-UniRule"/>
</dbReference>
<evidence type="ECO:0000256" key="2">
    <source>
        <dbReference type="ARBA" id="ARBA00010518"/>
    </source>
</evidence>
<dbReference type="GO" id="GO:0006530">
    <property type="term" value="P:L-asparagine catabolic process"/>
    <property type="evidence" value="ECO:0007669"/>
    <property type="project" value="UniProtKB-ARBA"/>
</dbReference>
<evidence type="ECO:0000256" key="10">
    <source>
        <dbReference type="PIRSR" id="PIRSR001220-1"/>
    </source>
</evidence>
<dbReference type="PRINTS" id="PR00139">
    <property type="entry name" value="ASNGLNASE"/>
</dbReference>
<feature type="signal peptide" evidence="13">
    <location>
        <begin position="1"/>
        <end position="16"/>
    </location>
</feature>
<feature type="domain" description="Asparaginase/glutaminase C-terminal" evidence="15">
    <location>
        <begin position="252"/>
        <end position="356"/>
    </location>
</feature>
<evidence type="ECO:0000256" key="3">
    <source>
        <dbReference type="ARBA" id="ARBA00012920"/>
    </source>
</evidence>
<evidence type="ECO:0000313" key="16">
    <source>
        <dbReference type="EMBL" id="WBW70787.1"/>
    </source>
</evidence>
<feature type="binding site" evidence="11">
    <location>
        <begin position="129"/>
        <end position="130"/>
    </location>
    <ligand>
        <name>substrate</name>
    </ligand>
</feature>
<gene>
    <name evidence="16" type="ORF">SOMG_00064</name>
</gene>
<keyword evidence="7" id="KW-0378">Hydrolase</keyword>
<dbReference type="PANTHER" id="PTHR11707:SF28">
    <property type="entry name" value="60 KDA LYSOPHOSPHOLIPASE"/>
    <property type="match status" value="1"/>
</dbReference>
<dbReference type="Pfam" id="PF00710">
    <property type="entry name" value="Asparaginase"/>
    <property type="match status" value="1"/>
</dbReference>
<dbReference type="AlphaFoldDB" id="A0AAF0ATN7"/>
<evidence type="ECO:0000256" key="7">
    <source>
        <dbReference type="ARBA" id="ARBA00022801"/>
    </source>
</evidence>
<reference evidence="16 17" key="1">
    <citation type="journal article" date="2023" name="G3 (Bethesda)">
        <title>A high-quality reference genome for the fission yeast Schizosaccharomyces osmophilus.</title>
        <authorList>
            <person name="Jia G.S."/>
            <person name="Zhang W.C."/>
            <person name="Liang Y."/>
            <person name="Liu X.H."/>
            <person name="Rhind N."/>
            <person name="Pidoux A."/>
            <person name="Brysch-Herzberg M."/>
            <person name="Du L.L."/>
        </authorList>
    </citation>
    <scope>NUCLEOTIDE SEQUENCE [LARGE SCALE GENOMIC DNA]</scope>
    <source>
        <strain evidence="16 17">CBS 15793</strain>
    </source>
</reference>
<dbReference type="NCBIfam" id="TIGR00520">
    <property type="entry name" value="asnASE_II"/>
    <property type="match status" value="1"/>
</dbReference>
<evidence type="ECO:0000256" key="11">
    <source>
        <dbReference type="PIRSR" id="PIRSR001220-2"/>
    </source>
</evidence>
<accession>A0AAF0ATN7</accession>
<comment type="similarity">
    <text evidence="2 12">Belongs to the asparaginase 1 family.</text>
</comment>
<dbReference type="InterPro" id="IPR004550">
    <property type="entry name" value="AsnASE_II"/>
</dbReference>
<dbReference type="PANTHER" id="PTHR11707">
    <property type="entry name" value="L-ASPARAGINASE"/>
    <property type="match status" value="1"/>
</dbReference>
<evidence type="ECO:0000256" key="6">
    <source>
        <dbReference type="ARBA" id="ARBA00022729"/>
    </source>
</evidence>
<evidence type="ECO:0000259" key="15">
    <source>
        <dbReference type="Pfam" id="PF17763"/>
    </source>
</evidence>
<comment type="subcellular location">
    <subcellularLocation>
        <location evidence="1">Secreted</location>
        <location evidence="1">Cell wall</location>
    </subcellularLocation>
</comment>
<keyword evidence="4" id="KW-0134">Cell wall</keyword>
<dbReference type="Gene3D" id="3.40.50.1170">
    <property type="entry name" value="L-asparaginase, N-terminal domain"/>
    <property type="match status" value="1"/>
</dbReference>
<dbReference type="InterPro" id="IPR037152">
    <property type="entry name" value="L-asparaginase_N_sf"/>
</dbReference>
<dbReference type="GeneID" id="80873552"/>
<evidence type="ECO:0000259" key="14">
    <source>
        <dbReference type="Pfam" id="PF00710"/>
    </source>
</evidence>
<evidence type="ECO:0000256" key="9">
    <source>
        <dbReference type="ARBA" id="ARBA00049366"/>
    </source>
</evidence>
<evidence type="ECO:0000256" key="1">
    <source>
        <dbReference type="ARBA" id="ARBA00004191"/>
    </source>
</evidence>
<feature type="domain" description="L-asparaginase N-terminal" evidence="14">
    <location>
        <begin position="40"/>
        <end position="233"/>
    </location>
</feature>
<evidence type="ECO:0000256" key="12">
    <source>
        <dbReference type="RuleBase" id="RU004456"/>
    </source>
</evidence>
<dbReference type="PROSITE" id="PS51732">
    <property type="entry name" value="ASN_GLN_ASE_3"/>
    <property type="match status" value="1"/>
</dbReference>